<dbReference type="Proteomes" id="UP000001971">
    <property type="component" value="Chromosome"/>
</dbReference>
<accession>A0A0E1NUI0</accession>
<evidence type="ECO:0000313" key="5">
    <source>
        <dbReference type="Proteomes" id="UP000001971"/>
    </source>
</evidence>
<dbReference type="GO" id="GO:0005829">
    <property type="term" value="C:cytosol"/>
    <property type="evidence" value="ECO:0007669"/>
    <property type="project" value="TreeGrafter"/>
</dbReference>
<reference evidence="4 5" key="1">
    <citation type="journal article" date="2006" name="J. Bacteriol.">
        <title>Complete genome sequence of Yersinia pestis strains Antiqua and Nepal516: evidence of gene reduction in an emerging pathogen.</title>
        <authorList>
            <person name="Chain P.S."/>
            <person name="Hu P."/>
            <person name="Malfatti S.A."/>
            <person name="Radnedge L."/>
            <person name="Larimer F."/>
            <person name="Vergez L.M."/>
            <person name="Worsham P."/>
            <person name="Chu M.C."/>
            <person name="Andersen G.L."/>
        </authorList>
    </citation>
    <scope>NUCLEOTIDE SEQUENCE [LARGE SCALE GENOMIC DNA]</scope>
    <source>
        <strain evidence="4 5">Antiqua</strain>
    </source>
</reference>
<proteinExistence type="inferred from homology"/>
<keyword evidence="2" id="KW-0521">NADP</keyword>
<dbReference type="PRINTS" id="PR00081">
    <property type="entry name" value="GDHRDH"/>
</dbReference>
<organism evidence="4 5">
    <name type="scientific">Yersinia pestis bv. Antiqua (strain Antiqua)</name>
    <dbReference type="NCBI Taxonomy" id="360102"/>
    <lineage>
        <taxon>Bacteria</taxon>
        <taxon>Pseudomonadati</taxon>
        <taxon>Pseudomonadota</taxon>
        <taxon>Gammaproteobacteria</taxon>
        <taxon>Enterobacterales</taxon>
        <taxon>Yersiniaceae</taxon>
        <taxon>Yersinia</taxon>
    </lineage>
</organism>
<sequence length="262" mass="29319">MLNNLSEMTVLVTGGTKGIGRATVESFVKAGAKVYGTYFWGDNLDELENHFSQYLNRPVFLQADISDEEITTQLIEKIAQENKKIDILILNAAFAPQFKDTYKFRGLLDSIEHNSWPLITYIDCIKQHFGQYPGYVVAITSEGHRSCHITGYDYVAASKAVLETLTKYIGARENIIINCISPGVVDTEAFELVFGKKAQAFIRKFDPDFIVSPEAVGNVSVALCSGLMDAVRGQVITVDNGRMFTDNFTKWIDMIETNFIEK</sequence>
<dbReference type="GeneID" id="57977105"/>
<dbReference type="InterPro" id="IPR036291">
    <property type="entry name" value="NAD(P)-bd_dom_sf"/>
</dbReference>
<dbReference type="PANTHER" id="PTHR43618:SF8">
    <property type="entry name" value="7ALPHA-HYDROXYSTEROID DEHYDROGENASE"/>
    <property type="match status" value="1"/>
</dbReference>
<dbReference type="HOGENOM" id="CLU_010194_1_3_6"/>
<dbReference type="Pfam" id="PF13561">
    <property type="entry name" value="adh_short_C2"/>
    <property type="match status" value="1"/>
</dbReference>
<evidence type="ECO:0000256" key="3">
    <source>
        <dbReference type="ARBA" id="ARBA00023002"/>
    </source>
</evidence>
<dbReference type="CDD" id="cd05233">
    <property type="entry name" value="SDR_c"/>
    <property type="match status" value="1"/>
</dbReference>
<evidence type="ECO:0000256" key="2">
    <source>
        <dbReference type="ARBA" id="ARBA00022857"/>
    </source>
</evidence>
<dbReference type="SUPFAM" id="SSF51735">
    <property type="entry name" value="NAD(P)-binding Rossmann-fold domains"/>
    <property type="match status" value="1"/>
</dbReference>
<dbReference type="PANTHER" id="PTHR43618">
    <property type="entry name" value="7-ALPHA-HYDROXYSTEROID DEHYDROGENASE"/>
    <property type="match status" value="1"/>
</dbReference>
<dbReference type="Gene3D" id="3.40.50.720">
    <property type="entry name" value="NAD(P)-binding Rossmann-like Domain"/>
    <property type="match status" value="1"/>
</dbReference>
<keyword evidence="3" id="KW-0560">Oxidoreductase</keyword>
<dbReference type="InterPro" id="IPR002347">
    <property type="entry name" value="SDR_fam"/>
</dbReference>
<comment type="similarity">
    <text evidence="1">Belongs to the short-chain dehydrogenases/reductases (SDR) family.</text>
</comment>
<dbReference type="RefSeq" id="WP_002213024.1">
    <property type="nucleotide sequence ID" value="NC_008150.1"/>
</dbReference>
<dbReference type="GO" id="GO:0008709">
    <property type="term" value="F:cholate 7-alpha-dehydrogenase (NAD+) activity"/>
    <property type="evidence" value="ECO:0007669"/>
    <property type="project" value="TreeGrafter"/>
</dbReference>
<dbReference type="PATRIC" id="fig|360102.15.peg.3795"/>
<gene>
    <name evidence="4" type="ordered locus">YPA_0753</name>
</gene>
<name>A0A0E1NUI0_YERPA</name>
<evidence type="ECO:0000256" key="1">
    <source>
        <dbReference type="ARBA" id="ARBA00006484"/>
    </source>
</evidence>
<evidence type="ECO:0000313" key="4">
    <source>
        <dbReference type="EMBL" id="ABG12721.1"/>
    </source>
</evidence>
<dbReference type="KEGG" id="ypa:YPA_0753"/>
<dbReference type="InterPro" id="IPR052178">
    <property type="entry name" value="Sec_Metab_Biosynth_SDR"/>
</dbReference>
<protein>
    <submittedName>
        <fullName evidence="4">Putative short chain dehydrogenase</fullName>
    </submittedName>
</protein>
<dbReference type="AlphaFoldDB" id="A0A0E1NUI0"/>
<dbReference type="EMBL" id="CP000308">
    <property type="protein sequence ID" value="ABG12721.1"/>
    <property type="molecule type" value="Genomic_DNA"/>
</dbReference>